<evidence type="ECO:0000313" key="1">
    <source>
        <dbReference type="EMBL" id="KAK3253109.1"/>
    </source>
</evidence>
<accession>A0AAE0CF64</accession>
<gene>
    <name evidence="1" type="ORF">CYMTET_37626</name>
</gene>
<proteinExistence type="predicted"/>
<dbReference type="PANTHER" id="PTHR28630">
    <property type="match status" value="1"/>
</dbReference>
<name>A0AAE0CF64_9CHLO</name>
<dbReference type="EMBL" id="LGRX02024998">
    <property type="protein sequence ID" value="KAK3253109.1"/>
    <property type="molecule type" value="Genomic_DNA"/>
</dbReference>
<evidence type="ECO:0000313" key="2">
    <source>
        <dbReference type="Proteomes" id="UP001190700"/>
    </source>
</evidence>
<dbReference type="Pfam" id="PF13911">
    <property type="entry name" value="AhpC-TSA_2"/>
    <property type="match status" value="1"/>
</dbReference>
<dbReference type="AlphaFoldDB" id="A0AAE0CF64"/>
<reference evidence="1 2" key="1">
    <citation type="journal article" date="2015" name="Genome Biol. Evol.">
        <title>Comparative Genomics of a Bacterivorous Green Alga Reveals Evolutionary Causalities and Consequences of Phago-Mixotrophic Mode of Nutrition.</title>
        <authorList>
            <person name="Burns J.A."/>
            <person name="Paasch A."/>
            <person name="Narechania A."/>
            <person name="Kim E."/>
        </authorList>
    </citation>
    <scope>NUCLEOTIDE SEQUENCE [LARGE SCALE GENOMIC DNA]</scope>
    <source>
        <strain evidence="1 2">PLY_AMNH</strain>
    </source>
</reference>
<protein>
    <submittedName>
        <fullName evidence="1">Uncharacterized protein</fullName>
    </submittedName>
</protein>
<organism evidence="1 2">
    <name type="scientific">Cymbomonas tetramitiformis</name>
    <dbReference type="NCBI Taxonomy" id="36881"/>
    <lineage>
        <taxon>Eukaryota</taxon>
        <taxon>Viridiplantae</taxon>
        <taxon>Chlorophyta</taxon>
        <taxon>Pyramimonadophyceae</taxon>
        <taxon>Pyramimonadales</taxon>
        <taxon>Pyramimonadaceae</taxon>
        <taxon>Cymbomonas</taxon>
    </lineage>
</organism>
<dbReference type="PANTHER" id="PTHR28630:SF3">
    <property type="entry name" value="PEROXIREDOXIN-LIKE 2C"/>
    <property type="match status" value="1"/>
</dbReference>
<sequence length="208" mass="22716">MNTMAVLAASHPAFSISAARLDKPNSCTTSQTRQRVGRSARAFKFANLLRPSLATGVKSRAGQASSARNNRKVFEVVSYGGNFSNIASVPLRTPLGDKTSLAAAVGEGKPAWYWGHLFVVLCRDYALRLSEIKSELDVEGVELVAIGHEMLGLGEFYMEGFWKGQLFVDKNKFIFRELNTAQGSLMAGSSRHLDTKPYNTPRSSIALL</sequence>
<comment type="caution">
    <text evidence="1">The sequence shown here is derived from an EMBL/GenBank/DDBJ whole genome shotgun (WGS) entry which is preliminary data.</text>
</comment>
<dbReference type="Proteomes" id="UP001190700">
    <property type="component" value="Unassembled WGS sequence"/>
</dbReference>
<keyword evidence="2" id="KW-1185">Reference proteome</keyword>
<dbReference type="InterPro" id="IPR032801">
    <property type="entry name" value="PXL2A/B/C"/>
</dbReference>